<evidence type="ECO:0000256" key="4">
    <source>
        <dbReference type="ARBA" id="ARBA00022840"/>
    </source>
</evidence>
<dbReference type="GO" id="GO:0006400">
    <property type="term" value="P:tRNA modification"/>
    <property type="evidence" value="ECO:0007669"/>
    <property type="project" value="TreeGrafter"/>
</dbReference>
<keyword evidence="3" id="KW-0547">Nucleotide-binding</keyword>
<evidence type="ECO:0000256" key="1">
    <source>
        <dbReference type="ARBA" id="ARBA00005842"/>
    </source>
</evidence>
<keyword evidence="2" id="KW-0808">Transferase</keyword>
<protein>
    <recommendedName>
        <fullName evidence="7">tRNA dimethylallyltransferase</fullName>
    </recommendedName>
</protein>
<evidence type="ECO:0000256" key="3">
    <source>
        <dbReference type="ARBA" id="ARBA00022741"/>
    </source>
</evidence>
<dbReference type="GO" id="GO:0005739">
    <property type="term" value="C:mitochondrion"/>
    <property type="evidence" value="ECO:0007669"/>
    <property type="project" value="TreeGrafter"/>
</dbReference>
<dbReference type="InterPro" id="IPR039657">
    <property type="entry name" value="Dimethylallyltransferase"/>
</dbReference>
<name>A0A6A6G8J5_9PEZI</name>
<comment type="similarity">
    <text evidence="1">Belongs to the IPP transferase family.</text>
</comment>
<sequence length="281" mass="31294">MSVPLSTTTLGRPPIIAVLGPTASGKTALAIQVARALDGEVISLDSLQVYYHAPILTAAPSAEEKAQAPHHLVTYLPPDEEPKTYFDDFFTAMDQIQRKGKAVVVCGGSMSFSGPVLREISRQGRHLQVIVVCPPENVTRERISKRFDGMLHSGMLDEVRELWRMESDAGGDMRGRGIWKAIGYEELKTWASLVEQGRDEMEIERALCEGLCTMKENTYRYANEQVKYLWERLVPELQKGGTHVMRLSTADLTSKSMSADMESQVKRTVIEGEDSFQGMIV</sequence>
<dbReference type="Pfam" id="PF01715">
    <property type="entry name" value="IPPT"/>
    <property type="match status" value="2"/>
</dbReference>
<evidence type="ECO:0000313" key="5">
    <source>
        <dbReference type="EMBL" id="KAF2221994.1"/>
    </source>
</evidence>
<keyword evidence="6" id="KW-1185">Reference proteome</keyword>
<reference evidence="6" key="1">
    <citation type="journal article" date="2020" name="Stud. Mycol.">
        <title>101 Dothideomycetes genomes: A test case for predicting lifestyles and emergence of pathogens.</title>
        <authorList>
            <person name="Haridas S."/>
            <person name="Albert R."/>
            <person name="Binder M."/>
            <person name="Bloem J."/>
            <person name="LaButti K."/>
            <person name="Salamov A."/>
            <person name="Andreopoulos B."/>
            <person name="Baker S."/>
            <person name="Barry K."/>
            <person name="Bills G."/>
            <person name="Bluhm B."/>
            <person name="Cannon C."/>
            <person name="Castanera R."/>
            <person name="Culley D."/>
            <person name="Daum C."/>
            <person name="Ezra D."/>
            <person name="Gonzalez J."/>
            <person name="Henrissat B."/>
            <person name="Kuo A."/>
            <person name="Liang C."/>
            <person name="Lipzen A."/>
            <person name="Lutzoni F."/>
            <person name="Magnuson J."/>
            <person name="Mondo S."/>
            <person name="Nolan M."/>
            <person name="Ohm R."/>
            <person name="Pangilinan J."/>
            <person name="Park H.-J."/>
            <person name="Ramirez L."/>
            <person name="Alfaro M."/>
            <person name="Sun H."/>
            <person name="Tritt A."/>
            <person name="Yoshinaga Y."/>
            <person name="Zwiers L.-H."/>
            <person name="Turgeon B."/>
            <person name="Goodwin S."/>
            <person name="Spatafora J."/>
            <person name="Crous P."/>
            <person name="Grigoriev I."/>
        </authorList>
    </citation>
    <scope>NUCLEOTIDE SEQUENCE [LARGE SCALE GENOMIC DNA]</scope>
    <source>
        <strain evidence="6">CECT 20119</strain>
    </source>
</reference>
<dbReference type="Gene3D" id="3.40.50.300">
    <property type="entry name" value="P-loop containing nucleotide triphosphate hydrolases"/>
    <property type="match status" value="1"/>
</dbReference>
<evidence type="ECO:0008006" key="7">
    <source>
        <dbReference type="Google" id="ProtNLM"/>
    </source>
</evidence>
<dbReference type="PANTHER" id="PTHR11088">
    <property type="entry name" value="TRNA DIMETHYLALLYLTRANSFERASE"/>
    <property type="match status" value="1"/>
</dbReference>
<gene>
    <name evidence="5" type="ORF">BDZ85DRAFT_250875</name>
</gene>
<organism evidence="5 6">
    <name type="scientific">Elsinoe ampelina</name>
    <dbReference type="NCBI Taxonomy" id="302913"/>
    <lineage>
        <taxon>Eukaryota</taxon>
        <taxon>Fungi</taxon>
        <taxon>Dikarya</taxon>
        <taxon>Ascomycota</taxon>
        <taxon>Pezizomycotina</taxon>
        <taxon>Dothideomycetes</taxon>
        <taxon>Dothideomycetidae</taxon>
        <taxon>Myriangiales</taxon>
        <taxon>Elsinoaceae</taxon>
        <taxon>Elsinoe</taxon>
    </lineage>
</organism>
<dbReference type="PANTHER" id="PTHR11088:SF89">
    <property type="entry name" value="TRNA DIMETHYLALLYLTRANSFERASE"/>
    <property type="match status" value="1"/>
</dbReference>
<evidence type="ECO:0000256" key="2">
    <source>
        <dbReference type="ARBA" id="ARBA00022679"/>
    </source>
</evidence>
<dbReference type="GO" id="GO:0005524">
    <property type="term" value="F:ATP binding"/>
    <property type="evidence" value="ECO:0007669"/>
    <property type="project" value="UniProtKB-KW"/>
</dbReference>
<dbReference type="InterPro" id="IPR027417">
    <property type="entry name" value="P-loop_NTPase"/>
</dbReference>
<dbReference type="OrthoDB" id="414463at2759"/>
<dbReference type="GO" id="GO:0052381">
    <property type="term" value="F:tRNA dimethylallyltransferase activity"/>
    <property type="evidence" value="ECO:0007669"/>
    <property type="project" value="TreeGrafter"/>
</dbReference>
<dbReference type="AlphaFoldDB" id="A0A6A6G8J5"/>
<evidence type="ECO:0000313" key="6">
    <source>
        <dbReference type="Proteomes" id="UP000799538"/>
    </source>
</evidence>
<dbReference type="Proteomes" id="UP000799538">
    <property type="component" value="Unassembled WGS sequence"/>
</dbReference>
<keyword evidence="4" id="KW-0067">ATP-binding</keyword>
<proteinExistence type="inferred from homology"/>
<dbReference type="SUPFAM" id="SSF52540">
    <property type="entry name" value="P-loop containing nucleoside triphosphate hydrolases"/>
    <property type="match status" value="1"/>
</dbReference>
<dbReference type="EMBL" id="ML992509">
    <property type="protein sequence ID" value="KAF2221994.1"/>
    <property type="molecule type" value="Genomic_DNA"/>
</dbReference>
<accession>A0A6A6G8J5</accession>